<reference evidence="2 3" key="1">
    <citation type="submission" date="2018-06" db="EMBL/GenBank/DDBJ databases">
        <title>Extensive metabolic versatility and redundancy in microbially diverse, dynamic hydrothermal sediments.</title>
        <authorList>
            <person name="Dombrowski N."/>
            <person name="Teske A."/>
            <person name="Baker B.J."/>
        </authorList>
    </citation>
    <scope>NUCLEOTIDE SEQUENCE [LARGE SCALE GENOMIC DNA]</scope>
    <source>
        <strain evidence="2">B66_G16</strain>
    </source>
</reference>
<proteinExistence type="predicted"/>
<name>A0A497EJP0_9CREN</name>
<evidence type="ECO:0000313" key="3">
    <source>
        <dbReference type="Proteomes" id="UP000278475"/>
    </source>
</evidence>
<evidence type="ECO:0000256" key="1">
    <source>
        <dbReference type="SAM" id="Phobius"/>
    </source>
</evidence>
<dbReference type="Proteomes" id="UP000278475">
    <property type="component" value="Unassembled WGS sequence"/>
</dbReference>
<organism evidence="2 3">
    <name type="scientific">Thermoproteota archaeon</name>
    <dbReference type="NCBI Taxonomy" id="2056631"/>
    <lineage>
        <taxon>Archaea</taxon>
        <taxon>Thermoproteota</taxon>
    </lineage>
</organism>
<keyword evidence="1" id="KW-0472">Membrane</keyword>
<gene>
    <name evidence="2" type="ORF">DRJ31_11050</name>
</gene>
<comment type="caution">
    <text evidence="2">The sequence shown here is derived from an EMBL/GenBank/DDBJ whole genome shotgun (WGS) entry which is preliminary data.</text>
</comment>
<keyword evidence="1" id="KW-0812">Transmembrane</keyword>
<dbReference type="EMBL" id="QMQV01000244">
    <property type="protein sequence ID" value="RLE45588.1"/>
    <property type="molecule type" value="Genomic_DNA"/>
</dbReference>
<accession>A0A497EJP0</accession>
<keyword evidence="1" id="KW-1133">Transmembrane helix</keyword>
<evidence type="ECO:0000313" key="2">
    <source>
        <dbReference type="EMBL" id="RLE45588.1"/>
    </source>
</evidence>
<feature type="non-terminal residue" evidence="2">
    <location>
        <position position="63"/>
    </location>
</feature>
<sequence length="63" mass="6783">MKASYQAITSVILLASVLAISIALYSFAFMEISSLLNETRSNTISECILLLHGGIEAAYSNNN</sequence>
<dbReference type="AlphaFoldDB" id="A0A497EJP0"/>
<protein>
    <submittedName>
        <fullName evidence="2">Uncharacterized protein</fullName>
    </submittedName>
</protein>
<feature type="transmembrane region" description="Helical" evidence="1">
    <location>
        <begin position="7"/>
        <end position="28"/>
    </location>
</feature>